<gene>
    <name evidence="2" type="ORF">EWU20_05940</name>
</gene>
<sequence length="111" mass="12343">MKRFVFIIRGPVAGISSESSLASEAELDQIRTWLKGLKSTYSDMLFQKFSGELQALNQSGKLDSRLIQQIDGGEISQIVTLILPGLEVAEEIAASFPFPNEFYSLELREMA</sequence>
<evidence type="ECO:0000259" key="1">
    <source>
        <dbReference type="PROSITE" id="PS50003"/>
    </source>
</evidence>
<dbReference type="EMBL" id="SEWY01000003">
    <property type="protein sequence ID" value="TBH72913.1"/>
    <property type="molecule type" value="Genomic_DNA"/>
</dbReference>
<organism evidence="2 3">
    <name type="scientific">Aquirufa antheringensis</name>
    <dbReference type="NCBI Taxonomy" id="2516559"/>
    <lineage>
        <taxon>Bacteria</taxon>
        <taxon>Pseudomonadati</taxon>
        <taxon>Bacteroidota</taxon>
        <taxon>Cytophagia</taxon>
        <taxon>Cytophagales</taxon>
        <taxon>Flectobacillaceae</taxon>
        <taxon>Aquirufa</taxon>
    </lineage>
</organism>
<dbReference type="PROSITE" id="PS50003">
    <property type="entry name" value="PH_DOMAIN"/>
    <property type="match status" value="1"/>
</dbReference>
<evidence type="ECO:0000313" key="3">
    <source>
        <dbReference type="Proteomes" id="UP000293583"/>
    </source>
</evidence>
<accession>A0A4Q9BC14</accession>
<dbReference type="RefSeq" id="WP_130896977.1">
    <property type="nucleotide sequence ID" value="NZ_JAANOL010000006.1"/>
</dbReference>
<dbReference type="Proteomes" id="UP000293583">
    <property type="component" value="Unassembled WGS sequence"/>
</dbReference>
<protein>
    <recommendedName>
        <fullName evidence="1">PH domain-containing protein</fullName>
    </recommendedName>
</protein>
<dbReference type="OrthoDB" id="963672at2"/>
<proteinExistence type="predicted"/>
<dbReference type="AlphaFoldDB" id="A0A4Q9BC14"/>
<feature type="domain" description="PH" evidence="1">
    <location>
        <begin position="1"/>
        <end position="42"/>
    </location>
</feature>
<evidence type="ECO:0000313" key="2">
    <source>
        <dbReference type="EMBL" id="TBH72913.1"/>
    </source>
</evidence>
<dbReference type="InterPro" id="IPR001849">
    <property type="entry name" value="PH_domain"/>
</dbReference>
<name>A0A4Q9BC14_9BACT</name>
<reference evidence="2 3" key="1">
    <citation type="submission" date="2019-02" db="EMBL/GenBank/DDBJ databases">
        <title>Genome of a new Bacteroidetes strain.</title>
        <authorList>
            <person name="Pitt A."/>
        </authorList>
    </citation>
    <scope>NUCLEOTIDE SEQUENCE [LARGE SCALE GENOMIC DNA]</scope>
    <source>
        <strain evidence="2 3">103A-SOEBACH</strain>
    </source>
</reference>
<comment type="caution">
    <text evidence="2">The sequence shown here is derived from an EMBL/GenBank/DDBJ whole genome shotgun (WGS) entry which is preliminary data.</text>
</comment>
<keyword evidence="3" id="KW-1185">Reference proteome</keyword>